<dbReference type="Proteomes" id="UP001201812">
    <property type="component" value="Unassembled WGS sequence"/>
</dbReference>
<evidence type="ECO:0000313" key="3">
    <source>
        <dbReference type="Proteomes" id="UP001201812"/>
    </source>
</evidence>
<comment type="caution">
    <text evidence="2">The sequence shown here is derived from an EMBL/GenBank/DDBJ whole genome shotgun (WGS) entry which is preliminary data.</text>
</comment>
<evidence type="ECO:0000256" key="1">
    <source>
        <dbReference type="SAM" id="Phobius"/>
    </source>
</evidence>
<keyword evidence="1" id="KW-1133">Transmembrane helix</keyword>
<organism evidence="2 3">
    <name type="scientific">Ditylenchus destructor</name>
    <dbReference type="NCBI Taxonomy" id="166010"/>
    <lineage>
        <taxon>Eukaryota</taxon>
        <taxon>Metazoa</taxon>
        <taxon>Ecdysozoa</taxon>
        <taxon>Nematoda</taxon>
        <taxon>Chromadorea</taxon>
        <taxon>Rhabditida</taxon>
        <taxon>Tylenchina</taxon>
        <taxon>Tylenchomorpha</taxon>
        <taxon>Sphaerularioidea</taxon>
        <taxon>Anguinidae</taxon>
        <taxon>Anguininae</taxon>
        <taxon>Ditylenchus</taxon>
    </lineage>
</organism>
<gene>
    <name evidence="2" type="ORF">DdX_16149</name>
</gene>
<reference evidence="2" key="1">
    <citation type="submission" date="2022-01" db="EMBL/GenBank/DDBJ databases">
        <title>Genome Sequence Resource for Two Populations of Ditylenchus destructor, the Migratory Endoparasitic Phytonematode.</title>
        <authorList>
            <person name="Zhang H."/>
            <person name="Lin R."/>
            <person name="Xie B."/>
        </authorList>
    </citation>
    <scope>NUCLEOTIDE SEQUENCE</scope>
    <source>
        <strain evidence="2">BazhouSP</strain>
    </source>
</reference>
<keyword evidence="3" id="KW-1185">Reference proteome</keyword>
<name>A0AAD4MRG1_9BILA</name>
<dbReference type="EMBL" id="JAKKPZ010000121">
    <property type="protein sequence ID" value="KAI1701319.1"/>
    <property type="molecule type" value="Genomic_DNA"/>
</dbReference>
<dbReference type="AlphaFoldDB" id="A0AAD4MRG1"/>
<accession>A0AAD4MRG1</accession>
<sequence length="132" mass="14887">MSVHVPRRIYYCRPVIVALSLIFFCLALIVLNQINWSNTNKNSVAICSGTSKVTSTDALPNDSYGQSSNDIFAQLCDLRHNPNTEDFTSNVGSPLMECAIVPPLYPFEKRFRTVPRLRINICAIEKVSRCFE</sequence>
<keyword evidence="1" id="KW-0812">Transmembrane</keyword>
<protein>
    <submittedName>
        <fullName evidence="2">Uncharacterized protein</fullName>
    </submittedName>
</protein>
<proteinExistence type="predicted"/>
<evidence type="ECO:0000313" key="2">
    <source>
        <dbReference type="EMBL" id="KAI1701319.1"/>
    </source>
</evidence>
<feature type="transmembrane region" description="Helical" evidence="1">
    <location>
        <begin position="12"/>
        <end position="31"/>
    </location>
</feature>
<keyword evidence="1" id="KW-0472">Membrane</keyword>